<dbReference type="AlphaFoldDB" id="A0A7U3YIS3"/>
<evidence type="ECO:0000313" key="9">
    <source>
        <dbReference type="EMBL" id="ADW16198.1"/>
    </source>
</evidence>
<keyword evidence="4" id="KW-0249">Electron transport</keyword>
<accession>A0A7U3YIS3</accession>
<dbReference type="Pfam" id="PF12801">
    <property type="entry name" value="Fer4_5"/>
    <property type="match status" value="4"/>
</dbReference>
<keyword evidence="6" id="KW-0411">Iron-sulfur</keyword>
<feature type="transmembrane region" description="Helical" evidence="7">
    <location>
        <begin position="125"/>
        <end position="143"/>
    </location>
</feature>
<keyword evidence="1" id="KW-0813">Transport</keyword>
<sequence>METLRRWIQILWLFLSNGYWGFPWSGTLYQGPLKVLCSPGLNCYSCPASTTFCPIGSLQQLLLGVRMSLQAGQYHLGTYVLGSMGLLGALFGRLLCGWACPFGLVQEWLHRIPSPTFAVPRVLGWGKYLVLLLLVLVLPLVVVDEFGMGKPWFCTYLCPAGTLEAGIPMLLLSPDLRPAAGLLYGYKLALLASLLLWSIVASRPFCRTLCPLGAFYGLLNRYSLIQLKFTADACTKCGACHRVCPVGVRVDESPNSAECIRCLRCCTECRQQALSLDIAGHTLSLAARTSPDPSCNQGARS</sequence>
<feature type="transmembrane region" description="Helical" evidence="7">
    <location>
        <begin position="183"/>
        <end position="201"/>
    </location>
</feature>
<dbReference type="PROSITE" id="PS51379">
    <property type="entry name" value="4FE4S_FER_2"/>
    <property type="match status" value="1"/>
</dbReference>
<feature type="domain" description="4Fe-4S ferredoxin-type" evidence="8">
    <location>
        <begin position="225"/>
        <end position="255"/>
    </location>
</feature>
<evidence type="ECO:0000313" key="10">
    <source>
        <dbReference type="Proteomes" id="UP000006365"/>
    </source>
</evidence>
<keyword evidence="7" id="KW-0472">Membrane</keyword>
<dbReference type="PROSITE" id="PS00198">
    <property type="entry name" value="4FE4S_FER_1"/>
    <property type="match status" value="1"/>
</dbReference>
<evidence type="ECO:0000259" key="8">
    <source>
        <dbReference type="PROSITE" id="PS51379"/>
    </source>
</evidence>
<keyword evidence="3" id="KW-0479">Metal-binding</keyword>
<evidence type="ECO:0000256" key="7">
    <source>
        <dbReference type="SAM" id="Phobius"/>
    </source>
</evidence>
<dbReference type="PANTHER" id="PTHR30176">
    <property type="entry name" value="FERREDOXIN-TYPE PROTEIN NAPH"/>
    <property type="match status" value="1"/>
</dbReference>
<dbReference type="Gene3D" id="3.30.70.20">
    <property type="match status" value="1"/>
</dbReference>
<dbReference type="SUPFAM" id="SSF54862">
    <property type="entry name" value="4Fe-4S ferredoxins"/>
    <property type="match status" value="1"/>
</dbReference>
<evidence type="ECO:0000256" key="5">
    <source>
        <dbReference type="ARBA" id="ARBA00023004"/>
    </source>
</evidence>
<keyword evidence="5" id="KW-0408">Iron</keyword>
<dbReference type="GO" id="GO:0005886">
    <property type="term" value="C:plasma membrane"/>
    <property type="evidence" value="ECO:0007669"/>
    <property type="project" value="TreeGrafter"/>
</dbReference>
<name>A0A7U3YIS3_DESPD</name>
<evidence type="ECO:0000256" key="2">
    <source>
        <dbReference type="ARBA" id="ARBA00022485"/>
    </source>
</evidence>
<gene>
    <name evidence="9" type="ordered locus">Despr_0004</name>
</gene>
<dbReference type="InterPro" id="IPR051684">
    <property type="entry name" value="Electron_Trans/Redox"/>
</dbReference>
<dbReference type="RefSeq" id="WP_015722746.1">
    <property type="nucleotide sequence ID" value="NC_014972.1"/>
</dbReference>
<dbReference type="GO" id="GO:0046872">
    <property type="term" value="F:metal ion binding"/>
    <property type="evidence" value="ECO:0007669"/>
    <property type="project" value="UniProtKB-KW"/>
</dbReference>
<dbReference type="Proteomes" id="UP000006365">
    <property type="component" value="Chromosome"/>
</dbReference>
<reference evidence="9 10" key="1">
    <citation type="journal article" date="2011" name="Stand. Genomic Sci.">
        <title>Complete genome sequence of Desulfobulbus propionicus type strain (1pr3).</title>
        <authorList>
            <person name="Pagani I."/>
            <person name="Lapidus A."/>
            <person name="Nolan M."/>
            <person name="Lucas S."/>
            <person name="Hammon N."/>
            <person name="Deshpande S."/>
            <person name="Cheng J.F."/>
            <person name="Chertkov O."/>
            <person name="Davenport K."/>
            <person name="Tapia R."/>
            <person name="Han C."/>
            <person name="Goodwin L."/>
            <person name="Pitluck S."/>
            <person name="Liolios K."/>
            <person name="Mavromatis K."/>
            <person name="Ivanova N."/>
            <person name="Mikhailova N."/>
            <person name="Pati A."/>
            <person name="Chen A."/>
            <person name="Palaniappan K."/>
            <person name="Land M."/>
            <person name="Hauser L."/>
            <person name="Chang Y.J."/>
            <person name="Jeffries C.D."/>
            <person name="Detter J.C."/>
            <person name="Brambilla E."/>
            <person name="Kannan K.P."/>
            <person name="Djao O.D."/>
            <person name="Rohde M."/>
            <person name="Pukall R."/>
            <person name="Spring S."/>
            <person name="Goker M."/>
            <person name="Sikorski J."/>
            <person name="Woyke T."/>
            <person name="Bristow J."/>
            <person name="Eisen J.A."/>
            <person name="Markowitz V."/>
            <person name="Hugenholtz P."/>
            <person name="Kyrpides N.C."/>
            <person name="Klenk H.P."/>
        </authorList>
    </citation>
    <scope>NUCLEOTIDE SEQUENCE [LARGE SCALE GENOMIC DNA]</scope>
    <source>
        <strain evidence="10">ATCC 33891 / DSM 2032 / 1pr3</strain>
    </source>
</reference>
<evidence type="ECO:0000256" key="4">
    <source>
        <dbReference type="ARBA" id="ARBA00022982"/>
    </source>
</evidence>
<dbReference type="KEGG" id="dpr:Despr_0004"/>
<evidence type="ECO:0000256" key="6">
    <source>
        <dbReference type="ARBA" id="ARBA00023014"/>
    </source>
</evidence>
<dbReference type="EMBL" id="CP002364">
    <property type="protein sequence ID" value="ADW16198.1"/>
    <property type="molecule type" value="Genomic_DNA"/>
</dbReference>
<keyword evidence="7" id="KW-1133">Transmembrane helix</keyword>
<dbReference type="PANTHER" id="PTHR30176:SF3">
    <property type="entry name" value="FERREDOXIN-TYPE PROTEIN NAPH"/>
    <property type="match status" value="1"/>
</dbReference>
<keyword evidence="7" id="KW-0812">Transmembrane</keyword>
<feature type="transmembrane region" description="Helical" evidence="7">
    <location>
        <begin position="76"/>
        <end position="105"/>
    </location>
</feature>
<dbReference type="GO" id="GO:0051539">
    <property type="term" value="F:4 iron, 4 sulfur cluster binding"/>
    <property type="evidence" value="ECO:0007669"/>
    <property type="project" value="UniProtKB-KW"/>
</dbReference>
<dbReference type="InterPro" id="IPR017900">
    <property type="entry name" value="4Fe4S_Fe_S_CS"/>
</dbReference>
<evidence type="ECO:0000256" key="3">
    <source>
        <dbReference type="ARBA" id="ARBA00022723"/>
    </source>
</evidence>
<organism evidence="9 10">
    <name type="scientific">Desulfobulbus propionicus (strain ATCC 33891 / DSM 2032 / VKM B-1956 / 1pr3)</name>
    <dbReference type="NCBI Taxonomy" id="577650"/>
    <lineage>
        <taxon>Bacteria</taxon>
        <taxon>Pseudomonadati</taxon>
        <taxon>Thermodesulfobacteriota</taxon>
        <taxon>Desulfobulbia</taxon>
        <taxon>Desulfobulbales</taxon>
        <taxon>Desulfobulbaceae</taxon>
        <taxon>Desulfobulbus</taxon>
    </lineage>
</organism>
<dbReference type="InterPro" id="IPR017896">
    <property type="entry name" value="4Fe4S_Fe-S-bd"/>
</dbReference>
<keyword evidence="2" id="KW-0004">4Fe-4S</keyword>
<evidence type="ECO:0000256" key="1">
    <source>
        <dbReference type="ARBA" id="ARBA00022448"/>
    </source>
</evidence>
<protein>
    <submittedName>
        <fullName evidence="9">4Fe-4S ferredoxin iron-sulfur binding domain protein</fullName>
    </submittedName>
</protein>
<dbReference type="Pfam" id="PF00037">
    <property type="entry name" value="Fer4"/>
    <property type="match status" value="1"/>
</dbReference>
<proteinExistence type="predicted"/>
<keyword evidence="10" id="KW-1185">Reference proteome</keyword>